<name>A0ABU7NLX5_9ACTN</name>
<protein>
    <submittedName>
        <fullName evidence="1">Uncharacterized protein</fullName>
    </submittedName>
</protein>
<organism evidence="1 2">
    <name type="scientific">Streptomyces bugieae</name>
    <dbReference type="NCBI Taxonomy" id="3098223"/>
    <lineage>
        <taxon>Bacteria</taxon>
        <taxon>Bacillati</taxon>
        <taxon>Actinomycetota</taxon>
        <taxon>Actinomycetes</taxon>
        <taxon>Kitasatosporales</taxon>
        <taxon>Streptomycetaceae</taxon>
        <taxon>Streptomyces</taxon>
    </lineage>
</organism>
<reference evidence="1 2" key="1">
    <citation type="submission" date="2023-12" db="EMBL/GenBank/DDBJ databases">
        <title>30 novel species of actinomycetes from the DSMZ collection.</title>
        <authorList>
            <person name="Nouioui I."/>
        </authorList>
    </citation>
    <scope>NUCLEOTIDE SEQUENCE [LARGE SCALE GENOMIC DNA]</scope>
    <source>
        <strain evidence="1 2">DSM 41528</strain>
    </source>
</reference>
<dbReference type="EMBL" id="JAZBJP010000003">
    <property type="protein sequence ID" value="MEE4419839.1"/>
    <property type="molecule type" value="Genomic_DNA"/>
</dbReference>
<keyword evidence="2" id="KW-1185">Reference proteome</keyword>
<dbReference type="RefSeq" id="WP_330821481.1">
    <property type="nucleotide sequence ID" value="NZ_JAZBJP010000003.1"/>
</dbReference>
<dbReference type="Proteomes" id="UP001307760">
    <property type="component" value="Unassembled WGS sequence"/>
</dbReference>
<sequence>MRTMTARSVLTVLDFALDDDHDLPEGPDVAKPVPQVTDHLDAARAAHDRGTITG</sequence>
<evidence type="ECO:0000313" key="2">
    <source>
        <dbReference type="Proteomes" id="UP001307760"/>
    </source>
</evidence>
<gene>
    <name evidence="1" type="ORF">V2J85_10770</name>
</gene>
<comment type="caution">
    <text evidence="1">The sequence shown here is derived from an EMBL/GenBank/DDBJ whole genome shotgun (WGS) entry which is preliminary data.</text>
</comment>
<proteinExistence type="predicted"/>
<accession>A0ABU7NLX5</accession>
<evidence type="ECO:0000313" key="1">
    <source>
        <dbReference type="EMBL" id="MEE4419839.1"/>
    </source>
</evidence>